<evidence type="ECO:0000259" key="4">
    <source>
        <dbReference type="SMART" id="SM01027"/>
    </source>
</evidence>
<accession>A0A1S1Q1W1</accession>
<feature type="compositionally biased region" description="Polar residues" evidence="2">
    <location>
        <begin position="235"/>
        <end position="245"/>
    </location>
</feature>
<feature type="region of interest" description="Disordered" evidence="2">
    <location>
        <begin position="139"/>
        <end position="165"/>
    </location>
</feature>
<dbReference type="AlphaFoldDB" id="A0A1S1Q1W1"/>
<feature type="domain" description="Metallo-beta-lactamase" evidence="3">
    <location>
        <begin position="329"/>
        <end position="530"/>
    </location>
</feature>
<dbReference type="RefSeq" id="WP_071064726.1">
    <property type="nucleotide sequence ID" value="NZ_MAXA01000221.1"/>
</dbReference>
<evidence type="ECO:0000313" key="6">
    <source>
        <dbReference type="Proteomes" id="UP000179769"/>
    </source>
</evidence>
<dbReference type="InterPro" id="IPR036866">
    <property type="entry name" value="RibonucZ/Hydroxyglut_hydro"/>
</dbReference>
<proteinExistence type="predicted"/>
<evidence type="ECO:0008006" key="7">
    <source>
        <dbReference type="Google" id="ProtNLM"/>
    </source>
</evidence>
<dbReference type="Proteomes" id="UP000179769">
    <property type="component" value="Unassembled WGS sequence"/>
</dbReference>
<feature type="domain" description="Beta-Casp" evidence="4">
    <location>
        <begin position="560"/>
        <end position="669"/>
    </location>
</feature>
<feature type="region of interest" description="Disordered" evidence="2">
    <location>
        <begin position="71"/>
        <end position="104"/>
    </location>
</feature>
<dbReference type="GO" id="GO:0016787">
    <property type="term" value="F:hydrolase activity"/>
    <property type="evidence" value="ECO:0007669"/>
    <property type="project" value="UniProtKB-KW"/>
</dbReference>
<evidence type="ECO:0000313" key="5">
    <source>
        <dbReference type="EMBL" id="OHV27557.1"/>
    </source>
</evidence>
<feature type="compositionally biased region" description="Acidic residues" evidence="2">
    <location>
        <begin position="86"/>
        <end position="101"/>
    </location>
</feature>
<organism evidence="5 6">
    <name type="scientific">Parafrankia soli</name>
    <dbReference type="NCBI Taxonomy" id="2599596"/>
    <lineage>
        <taxon>Bacteria</taxon>
        <taxon>Bacillati</taxon>
        <taxon>Actinomycetota</taxon>
        <taxon>Actinomycetes</taxon>
        <taxon>Frankiales</taxon>
        <taxon>Frankiaceae</taxon>
        <taxon>Parafrankia</taxon>
    </lineage>
</organism>
<dbReference type="CDD" id="cd16295">
    <property type="entry name" value="TTHA0252-CPSF-like_MBL-fold"/>
    <property type="match status" value="1"/>
</dbReference>
<dbReference type="SUPFAM" id="SSF56281">
    <property type="entry name" value="Metallo-hydrolase/oxidoreductase"/>
    <property type="match status" value="1"/>
</dbReference>
<dbReference type="PANTHER" id="PTHR11203">
    <property type="entry name" value="CLEAVAGE AND POLYADENYLATION SPECIFICITY FACTOR FAMILY MEMBER"/>
    <property type="match status" value="1"/>
</dbReference>
<dbReference type="SMART" id="SM01027">
    <property type="entry name" value="Beta-Casp"/>
    <property type="match status" value="1"/>
</dbReference>
<dbReference type="InterPro" id="IPR022712">
    <property type="entry name" value="Beta_Casp"/>
</dbReference>
<dbReference type="OrthoDB" id="2971563at2"/>
<reference evidence="6" key="1">
    <citation type="submission" date="2016-07" db="EMBL/GenBank/DDBJ databases">
        <title>Frankia sp. NRRL B-16219 Genome sequencing.</title>
        <authorList>
            <person name="Ghodhbane-Gtari F."/>
            <person name="Swanson E."/>
            <person name="Gueddou A."/>
            <person name="Louati M."/>
            <person name="Nouioui I."/>
            <person name="Hezbri K."/>
            <person name="Abebe-Akele F."/>
            <person name="Simpson S."/>
            <person name="Morris K."/>
            <person name="Thomas K."/>
            <person name="Gtari M."/>
            <person name="Tisa L.S."/>
        </authorList>
    </citation>
    <scope>NUCLEOTIDE SEQUENCE [LARGE SCALE GENOMIC DNA]</scope>
    <source>
        <strain evidence="6">NRRL B-16219</strain>
    </source>
</reference>
<dbReference type="SMART" id="SM00849">
    <property type="entry name" value="Lactamase_B"/>
    <property type="match status" value="1"/>
</dbReference>
<keyword evidence="1" id="KW-0378">Hydrolase</keyword>
<name>A0A1S1Q1W1_9ACTN</name>
<keyword evidence="6" id="KW-1185">Reference proteome</keyword>
<dbReference type="EMBL" id="MAXA01000221">
    <property type="protein sequence ID" value="OHV27557.1"/>
    <property type="molecule type" value="Genomic_DNA"/>
</dbReference>
<dbReference type="GO" id="GO:0004521">
    <property type="term" value="F:RNA endonuclease activity"/>
    <property type="evidence" value="ECO:0007669"/>
    <property type="project" value="TreeGrafter"/>
</dbReference>
<dbReference type="Pfam" id="PF10996">
    <property type="entry name" value="Beta-Casp"/>
    <property type="match status" value="1"/>
</dbReference>
<dbReference type="InterPro" id="IPR011108">
    <property type="entry name" value="RMMBL"/>
</dbReference>
<evidence type="ECO:0000256" key="1">
    <source>
        <dbReference type="ARBA" id="ARBA00022801"/>
    </source>
</evidence>
<evidence type="ECO:0000259" key="3">
    <source>
        <dbReference type="SMART" id="SM00849"/>
    </source>
</evidence>
<protein>
    <recommendedName>
        <fullName evidence="7">MBL fold metallo-hydrolase</fullName>
    </recommendedName>
</protein>
<dbReference type="Pfam" id="PF07521">
    <property type="entry name" value="RMMBL"/>
    <property type="match status" value="1"/>
</dbReference>
<dbReference type="Gene3D" id="3.60.15.10">
    <property type="entry name" value="Ribonuclease Z/Hydroxyacylglutathione hydrolase-like"/>
    <property type="match status" value="1"/>
</dbReference>
<sequence>MTSGTGSGVDLVPAAVRIALRVAATVIAEQTSEAVDPDRVVNSREGIALVAELLQQSPELRSATATRLAGMKAQDELTELPPGDGTADDGTADDGTADDGTADNGVAGDLVALLTGPDPEGARRAAARVRVLLDEQRRVSRRDRRERERHSRPSARQRGEDRAQVRLTEVREARNQARRQASLAENDARELRVKILELGEELVALSARAEAAEARLDAAKRDSMDPRWVAAALSSLLQPRQNPGPQDTRGRAPGEPEQVDPGRAAPAAVNAAQLEAAARHAGLPPVLTETVSTWLPALLDAFVEPPPPVTNLRERTLRIEVLGGGTEIGGSCVLVTAGDTRLLVDAGSRPGGRSADQLAPPRIEDAFAGPLHAVVVTHAHNDHAGWVPALLTRSPQTPVLATEATSALLATMWFDSAKVLARRSADGENQTAPYGRDDVQHALHQMHTLPFGRRHRIGALEIELFRAGHVVGAAGVIVHAGDQRVVVSGDVSRSEQRTVGGIVVPESARGADLLLLESTYAGAGRMAPRHVAAAELVTAVAAVTSAGGRVLIPAFALGRAQEVALTLAEALPDVDIRIDGLARDVTSVYEQQTGPDGGPMRIFGPRVRAVPPNGTSDAIGNLRSGVVIATSGMLTAGPAVRWARELLPDPRAGLMVVGYQDEDSPGARLLALAEAGGGYFELPTVDGPPSKVRVAAQVGRYGLGAHATADELTAITTDVGAKEVMLVHGEPRGQETFRSRLALRGQGTVLTGGWRG</sequence>
<feature type="region of interest" description="Disordered" evidence="2">
    <location>
        <begin position="234"/>
        <end position="264"/>
    </location>
</feature>
<dbReference type="InterPro" id="IPR001279">
    <property type="entry name" value="Metallo-B-lactamas"/>
</dbReference>
<evidence type="ECO:0000256" key="2">
    <source>
        <dbReference type="SAM" id="MobiDB-lite"/>
    </source>
</evidence>
<dbReference type="Gene3D" id="3.40.50.10890">
    <property type="match status" value="1"/>
</dbReference>
<dbReference type="PANTHER" id="PTHR11203:SF37">
    <property type="entry name" value="INTEGRATOR COMPLEX SUBUNIT 11"/>
    <property type="match status" value="1"/>
</dbReference>
<comment type="caution">
    <text evidence="5">The sequence shown here is derived from an EMBL/GenBank/DDBJ whole genome shotgun (WGS) entry which is preliminary data.</text>
</comment>
<dbReference type="InterPro" id="IPR050698">
    <property type="entry name" value="MBL"/>
</dbReference>
<gene>
    <name evidence="5" type="ORF">BBK14_20375</name>
</gene>
<dbReference type="Pfam" id="PF00753">
    <property type="entry name" value="Lactamase_B"/>
    <property type="match status" value="1"/>
</dbReference>